<dbReference type="EMBL" id="FOQD01000002">
    <property type="protein sequence ID" value="SFH67780.1"/>
    <property type="molecule type" value="Genomic_DNA"/>
</dbReference>
<evidence type="ECO:0000256" key="2">
    <source>
        <dbReference type="SAM" id="Phobius"/>
    </source>
</evidence>
<dbReference type="AlphaFoldDB" id="A0A1I3BZY3"/>
<organism evidence="3 4">
    <name type="scientific">Planctomicrobium piriforme</name>
    <dbReference type="NCBI Taxonomy" id="1576369"/>
    <lineage>
        <taxon>Bacteria</taxon>
        <taxon>Pseudomonadati</taxon>
        <taxon>Planctomycetota</taxon>
        <taxon>Planctomycetia</taxon>
        <taxon>Planctomycetales</taxon>
        <taxon>Planctomycetaceae</taxon>
        <taxon>Planctomicrobium</taxon>
    </lineage>
</organism>
<reference evidence="4" key="1">
    <citation type="submission" date="2016-10" db="EMBL/GenBank/DDBJ databases">
        <authorList>
            <person name="Varghese N."/>
            <person name="Submissions S."/>
        </authorList>
    </citation>
    <scope>NUCLEOTIDE SEQUENCE [LARGE SCALE GENOMIC DNA]</scope>
    <source>
        <strain evidence="4">DSM 26348</strain>
    </source>
</reference>
<feature type="transmembrane region" description="Helical" evidence="2">
    <location>
        <begin position="55"/>
        <end position="74"/>
    </location>
</feature>
<protein>
    <submittedName>
        <fullName evidence="3">Uncharacterized protein</fullName>
    </submittedName>
</protein>
<sequence length="532" mass="59588">MLHFPNSDKLLRQVHRRLSVSRFASRAFLAFVFFSVLYGLLLLTARLTGTFADWFSPWSLAILPGLSMLTAVLWPGRVTTLETASAIDRSRQTQDLFLTLASLKDSDLEYAPLVARDAEQLAGSISPREVAPFQWERRSLVAGVAASILALGTVLVPTLDPFGKVAAAKQQTEAQKLLEETKQQTQARQAQLAQKDVEKENSEEIERALEQLKSTFQKMQPQQPQQNLERLNAEQKQIGEMYRKLSSGDLKPLFERIAGDQQLGQQHDQDQFRKWQEELQQGKSDSLQKQLEKIQSDMQKLAQSSDPVERSELERELQKELKELSDFAQTRTGSKSLSAALQRAQQQMQAAKQQGMTKEALEALEESIELTQKEMQNLAQSSRDLKDLEDALRLVSMAKQCKGNCNKPGEEGADGEQTLADYAKLYAELARQYQQGEGTGNEGQGKGGEVEEDDSVATNFVDEKSKSAIQKGKILMSMSAKGVSESGEMQDQNYKKIVGEIRQSLDEVINAEEIPPGYVDGIKKYFDTMEKK</sequence>
<feature type="transmembrane region" description="Helical" evidence="2">
    <location>
        <begin position="140"/>
        <end position="159"/>
    </location>
</feature>
<evidence type="ECO:0000256" key="1">
    <source>
        <dbReference type="SAM" id="Coils"/>
    </source>
</evidence>
<keyword evidence="2" id="KW-1133">Transmembrane helix</keyword>
<evidence type="ECO:0000313" key="3">
    <source>
        <dbReference type="EMBL" id="SFH67780.1"/>
    </source>
</evidence>
<gene>
    <name evidence="3" type="ORF">SAMN05421753_10219</name>
</gene>
<keyword evidence="2" id="KW-0472">Membrane</keyword>
<feature type="transmembrane region" description="Helical" evidence="2">
    <location>
        <begin position="23"/>
        <end position="43"/>
    </location>
</feature>
<evidence type="ECO:0000313" key="4">
    <source>
        <dbReference type="Proteomes" id="UP000199518"/>
    </source>
</evidence>
<name>A0A1I3BZY3_9PLAN</name>
<keyword evidence="4" id="KW-1185">Reference proteome</keyword>
<keyword evidence="1" id="KW-0175">Coiled coil</keyword>
<dbReference type="Proteomes" id="UP000199518">
    <property type="component" value="Unassembled WGS sequence"/>
</dbReference>
<accession>A0A1I3BZY3</accession>
<feature type="coiled-coil region" evidence="1">
    <location>
        <begin position="168"/>
        <end position="215"/>
    </location>
</feature>
<keyword evidence="2" id="KW-0812">Transmembrane</keyword>
<dbReference type="STRING" id="1576369.SAMN05421753_10219"/>
<proteinExistence type="predicted"/>
<feature type="coiled-coil region" evidence="1">
    <location>
        <begin position="284"/>
        <end position="391"/>
    </location>
</feature>